<sequence length="82" mass="9404">MRVSQFPADRRLADIKRCAAVFGELHSDDANRFWRTEMIDFVAAMRSTGAGDEEIRRQAGLFLKAVQVELEQSFGRETNARR</sequence>
<gene>
    <name evidence="1" type="ORF">RG540_PA09780</name>
</gene>
<dbReference type="KEGG" id="ngg:RG540_PA09780"/>
<geneLocation type="plasmid" evidence="2">
    <name>II</name>
</geneLocation>
<accession>A0A068T0N0</accession>
<keyword evidence="1" id="KW-0614">Plasmid</keyword>
<name>A0A068T0N0_NEOGA</name>
<dbReference type="EMBL" id="HG938354">
    <property type="protein sequence ID" value="CDN51654.1"/>
    <property type="molecule type" value="Genomic_DNA"/>
</dbReference>
<dbReference type="Pfam" id="PF19551">
    <property type="entry name" value="DUF6074"/>
    <property type="match status" value="1"/>
</dbReference>
<proteinExistence type="predicted"/>
<evidence type="ECO:0000313" key="1">
    <source>
        <dbReference type="EMBL" id="CDN51654.1"/>
    </source>
</evidence>
<dbReference type="Proteomes" id="UP000028181">
    <property type="component" value="Plasmid pHAMBI540a"/>
</dbReference>
<dbReference type="HOGENOM" id="CLU_181544_0_0_5"/>
<evidence type="ECO:0000313" key="2">
    <source>
        <dbReference type="Proteomes" id="UP000028181"/>
    </source>
</evidence>
<dbReference type="AlphaFoldDB" id="A0A068T0N0"/>
<dbReference type="OrthoDB" id="8083007at2"/>
<dbReference type="RefSeq" id="WP_041365211.1">
    <property type="nucleotide sequence ID" value="NZ_HG938354.1"/>
</dbReference>
<dbReference type="GeneID" id="24259790"/>
<dbReference type="InterPro" id="IPR045720">
    <property type="entry name" value="DUF6074"/>
</dbReference>
<reference evidence="2" key="1">
    <citation type="journal article" date="2014" name="BMC Genomics">
        <title>Genome sequencing of two Neorhizobium galegae strains reveals a noeT gene responsible for the unusual acetylation of the nodulation factors.</title>
        <authorList>
            <person name="Osterman J."/>
            <person name="Marsh J."/>
            <person name="Laine P.K."/>
            <person name="Zeng Z."/>
            <person name="Alatalo E."/>
            <person name="Sullivan J.T."/>
            <person name="Young J.P."/>
            <person name="Thomas-Oates J."/>
            <person name="Paulin L."/>
            <person name="Lindstrom K."/>
        </authorList>
    </citation>
    <scope>NUCLEOTIDE SEQUENCE [LARGE SCALE GENOMIC DNA]</scope>
    <source>
        <strain evidence="2">HAMBI 540</strain>
    </source>
</reference>
<protein>
    <submittedName>
        <fullName evidence="1">Uncharacterized protein</fullName>
    </submittedName>
</protein>
<keyword evidence="2" id="KW-1185">Reference proteome</keyword>
<organism evidence="1 2">
    <name type="scientific">Neorhizobium galegae bv. orientalis str. HAMBI 540</name>
    <dbReference type="NCBI Taxonomy" id="1028800"/>
    <lineage>
        <taxon>Bacteria</taxon>
        <taxon>Pseudomonadati</taxon>
        <taxon>Pseudomonadota</taxon>
        <taxon>Alphaproteobacteria</taxon>
        <taxon>Hyphomicrobiales</taxon>
        <taxon>Rhizobiaceae</taxon>
        <taxon>Rhizobium/Agrobacterium group</taxon>
        <taxon>Neorhizobium</taxon>
    </lineage>
</organism>